<proteinExistence type="predicted"/>
<sequence>MGSAYTPGLTVSSDIVVRKSRRLPIKGEVLVTVGQKVEPDTVVARAMLPGALQTIKLAEKLGVEPNEAKGFLQVPVGEGVAAGQIIAESKGFLGMFKSSIPSEYEGTIEAVSEVSGHVLVREPSIPVGVDAYVEGSIHELLPGEGAIVETRCAMVQGIFGVGGERTGVIRVAVPTPEQVLEASDILATDSGRIVVGGSGMTLGAIRRAAEVGACGILAGGIKDSDLVEFLGYDIGVAITGQESINLSLVVTEGFGFLPMARRTFELLLDLDGKRASMNGATQIRAGVIRPEIIVPVAKGASKLPEADSAFELKPGTPIRAIREPYFGKLGVVTDLPAQLQVVESGTEVRVLKAKVDGLGEVVIPRANVEIIAT</sequence>
<reference evidence="1" key="1">
    <citation type="submission" date="2020-07" db="EMBL/GenBank/DDBJ databases">
        <title>Huge and variable diversity of episymbiotic CPR bacteria and DPANN archaea in groundwater ecosystems.</title>
        <authorList>
            <person name="He C.Y."/>
            <person name="Keren R."/>
            <person name="Whittaker M."/>
            <person name="Farag I.F."/>
            <person name="Doudna J."/>
            <person name="Cate J.H.D."/>
            <person name="Banfield J.F."/>
        </authorList>
    </citation>
    <scope>NUCLEOTIDE SEQUENCE</scope>
    <source>
        <strain evidence="1">NC_groundwater_17_Pr7_B-0.1um_64_12</strain>
    </source>
</reference>
<evidence type="ECO:0000313" key="1">
    <source>
        <dbReference type="EMBL" id="MBI1756052.1"/>
    </source>
</evidence>
<comment type="caution">
    <text evidence="1">The sequence shown here is derived from an EMBL/GenBank/DDBJ whole genome shotgun (WGS) entry which is preliminary data.</text>
</comment>
<dbReference type="EMBL" id="JACOSL010000021">
    <property type="protein sequence ID" value="MBI1756052.1"/>
    <property type="molecule type" value="Genomic_DNA"/>
</dbReference>
<protein>
    <recommendedName>
        <fullName evidence="3">RnfC Barrel sandwich hybrid domain-containing protein</fullName>
    </recommendedName>
</protein>
<dbReference type="AlphaFoldDB" id="A0A931LUQ3"/>
<organism evidence="1 2">
    <name type="scientific">Fimbriimonas ginsengisoli</name>
    <dbReference type="NCBI Taxonomy" id="1005039"/>
    <lineage>
        <taxon>Bacteria</taxon>
        <taxon>Bacillati</taxon>
        <taxon>Armatimonadota</taxon>
        <taxon>Fimbriimonadia</taxon>
        <taxon>Fimbriimonadales</taxon>
        <taxon>Fimbriimonadaceae</taxon>
        <taxon>Fimbriimonas</taxon>
    </lineage>
</organism>
<evidence type="ECO:0000313" key="2">
    <source>
        <dbReference type="Proteomes" id="UP000727962"/>
    </source>
</evidence>
<gene>
    <name evidence="1" type="ORF">HYR64_02980</name>
</gene>
<name>A0A931LUQ3_FIMGI</name>
<dbReference type="Proteomes" id="UP000727962">
    <property type="component" value="Unassembled WGS sequence"/>
</dbReference>
<evidence type="ECO:0008006" key="3">
    <source>
        <dbReference type="Google" id="ProtNLM"/>
    </source>
</evidence>
<accession>A0A931LUQ3</accession>